<evidence type="ECO:0000256" key="8">
    <source>
        <dbReference type="PIRSR" id="PIRSR601461-1"/>
    </source>
</evidence>
<dbReference type="InterPro" id="IPR008977">
    <property type="entry name" value="PHM/PNGase_F_dom_sf"/>
</dbReference>
<dbReference type="Pfam" id="PF03712">
    <property type="entry name" value="Cu2_monoox_C"/>
    <property type="match status" value="1"/>
</dbReference>
<dbReference type="FunFam" id="2.40.70.10:FF:000115">
    <property type="entry name" value="Lysosomal aspartic protease"/>
    <property type="match status" value="1"/>
</dbReference>
<dbReference type="Gene3D" id="2.60.40.1960">
    <property type="match status" value="1"/>
</dbReference>
<protein>
    <recommendedName>
        <fullName evidence="16">Peptidase A1 domain-containing protein</fullName>
    </recommendedName>
</protein>
<dbReference type="SUPFAM" id="SSF49742">
    <property type="entry name" value="PHM/PNGase F"/>
    <property type="match status" value="2"/>
</dbReference>
<dbReference type="PROSITE" id="PS51767">
    <property type="entry name" value="PEPTIDASE_A1"/>
    <property type="match status" value="1"/>
</dbReference>
<name>A0A177B237_9BILA</name>
<evidence type="ECO:0000256" key="1">
    <source>
        <dbReference type="ARBA" id="ARBA00007447"/>
    </source>
</evidence>
<evidence type="ECO:0000259" key="12">
    <source>
        <dbReference type="PROSITE" id="PS50177"/>
    </source>
</evidence>
<dbReference type="FunFam" id="2.60.120.230:FF:000001">
    <property type="entry name" value="Monooxygenase, DBH-like 1"/>
    <property type="match status" value="1"/>
</dbReference>
<feature type="chain" id="PRO_5008056781" description="Peptidase A1 domain-containing protein" evidence="11">
    <location>
        <begin position="17"/>
        <end position="888"/>
    </location>
</feature>
<feature type="domain" description="Peptidase A1" evidence="13">
    <location>
        <begin position="569"/>
        <end position="876"/>
    </location>
</feature>
<dbReference type="AlphaFoldDB" id="A0A177B237"/>
<dbReference type="PANTHER" id="PTHR47966">
    <property type="entry name" value="BETA-SITE APP-CLEAVING ENZYME, ISOFORM A-RELATED"/>
    <property type="match status" value="1"/>
</dbReference>
<dbReference type="Pfam" id="PF01082">
    <property type="entry name" value="Cu2_monooxygen"/>
    <property type="match status" value="1"/>
</dbReference>
<keyword evidence="3 10" id="KW-0645">Protease</keyword>
<comment type="similarity">
    <text evidence="1 10">Belongs to the peptidase A1 family.</text>
</comment>
<keyword evidence="15" id="KW-1185">Reference proteome</keyword>
<feature type="signal peptide" evidence="11">
    <location>
        <begin position="1"/>
        <end position="16"/>
    </location>
</feature>
<comment type="caution">
    <text evidence="14">The sequence shown here is derived from an EMBL/GenBank/DDBJ whole genome shotgun (WGS) entry which is preliminary data.</text>
</comment>
<dbReference type="GO" id="GO:0006508">
    <property type="term" value="P:proteolysis"/>
    <property type="evidence" value="ECO:0007669"/>
    <property type="project" value="UniProtKB-KW"/>
</dbReference>
<dbReference type="GO" id="GO:0005507">
    <property type="term" value="F:copper ion binding"/>
    <property type="evidence" value="ECO:0007669"/>
    <property type="project" value="InterPro"/>
</dbReference>
<dbReference type="InterPro" id="IPR014784">
    <property type="entry name" value="Cu2_ascorb_mOase-like_C"/>
</dbReference>
<evidence type="ECO:0000256" key="6">
    <source>
        <dbReference type="ARBA" id="ARBA00023157"/>
    </source>
</evidence>
<feature type="active site" evidence="8">
    <location>
        <position position="587"/>
    </location>
</feature>
<proteinExistence type="inferred from homology"/>
<dbReference type="InterPro" id="IPR024548">
    <property type="entry name" value="Cu2_monoox_C"/>
</dbReference>
<feature type="disulfide bond" evidence="9">
    <location>
        <begin position="806"/>
        <end position="839"/>
    </location>
</feature>
<accession>A0A177B237</accession>
<dbReference type="SUPFAM" id="SSF50630">
    <property type="entry name" value="Acid proteases"/>
    <property type="match status" value="1"/>
</dbReference>
<sequence>MNFNIYIIVLLHLTSSRFNNFDNNTTWFTSNCNSNLIVHWSVEYKNTMKVVTFKLESKSNFFSMGLASKCSNINMFSILKFHFFNTNLFEKQNLHIFQVYWIIFHFSSKRQIDKKEYFEIEKKSDTKIISSNLDIVSIQDYYVTKKYFNKNYVVLFQINLDELDPNFDSKNGTQMLRTFQISKLSQIGTKKQICCSIQLVKSQLNNYVYKNLEKYETFRITASHTLVPKNSTIYWCKLVELPFKHEINIIGYEPSLSTKLPHHIQVYECNKSLIKNLDYKISCNNPYNYTSEKQICSTVFAAWAIGSNGIIYINGTARKLNQENKIYWIEIHYNNPTLQDQMDDSGLKFYYTPVINGKLTKMVNCMKTNIQNLFIDEYTNIGILEIGLTYVDNYLIPPNSDNWSWTASCLSSCTQNNFPKTGIWVFAAQLHSHNLGVSIEINVYRNGKFLKSLMVDNNYTSKFQDIRYLNKLEHLLPGDEIRITCYYNSIDKNVYTWSGQSSMDEMCISYLHYYPKINLAQCKSFINQNFLDIPITKKGKSTIQLIMENTSDWKIYIIEYLTDVMNAQYFGQIEIGTPSQIFSLIIDTGSSDLWIPSINCTFPSIACVMHRRFDQNNSSTFSSEKKHFELQYGTGSVSGIVSKDIVTIGGVGIHQTVGLTMSESTFPFLTAKFDGILGAAFGKISQLKQSFFENLFATTGMEAIFAFYLSNNPNAPIGGEMSIGKINTEYIKGQVTYTKLINDTYWIFEADGVVVGGNSVVCTTTKVILDTGTSMIVGPSDYVDKLANFIGYRIKLPKFGIYVTNCSLNDKPTVYFQISGKKYGLKPSQYVIPFTGGYCILAFMNPMDLNFWILGDRFLDQYYSVYDMKNKKIGLAELKDKYKNPTNN</sequence>
<evidence type="ECO:0000256" key="11">
    <source>
        <dbReference type="SAM" id="SignalP"/>
    </source>
</evidence>
<keyword evidence="6 9" id="KW-1015">Disulfide bond</keyword>
<dbReference type="InterPro" id="IPR036939">
    <property type="entry name" value="Cu2_ascorb_mOase_N_sf"/>
</dbReference>
<dbReference type="PROSITE" id="PS50177">
    <property type="entry name" value="NTF2_DOMAIN"/>
    <property type="match status" value="1"/>
</dbReference>
<evidence type="ECO:0000256" key="4">
    <source>
        <dbReference type="ARBA" id="ARBA00022750"/>
    </source>
</evidence>
<feature type="active site" evidence="8">
    <location>
        <position position="770"/>
    </location>
</feature>
<dbReference type="PANTHER" id="PTHR47966:SF51">
    <property type="entry name" value="BETA-SITE APP-CLEAVING ENZYME, ISOFORM A-RELATED"/>
    <property type="match status" value="1"/>
</dbReference>
<evidence type="ECO:0000256" key="2">
    <source>
        <dbReference type="ARBA" id="ARBA00010676"/>
    </source>
</evidence>
<dbReference type="Gene3D" id="2.60.120.230">
    <property type="match status" value="1"/>
</dbReference>
<dbReference type="GO" id="GO:0016715">
    <property type="term" value="F:oxidoreductase activity, acting on paired donors, with incorporation or reduction of molecular oxygen, reduced ascorbate as one donor, and incorporation of one atom of oxygen"/>
    <property type="evidence" value="ECO:0007669"/>
    <property type="project" value="InterPro"/>
</dbReference>
<dbReference type="PRINTS" id="PR00792">
    <property type="entry name" value="PEPSIN"/>
</dbReference>
<dbReference type="Proteomes" id="UP000078046">
    <property type="component" value="Unassembled WGS sequence"/>
</dbReference>
<dbReference type="EMBL" id="LWCA01000473">
    <property type="protein sequence ID" value="OAF68296.1"/>
    <property type="molecule type" value="Genomic_DNA"/>
</dbReference>
<dbReference type="InterPro" id="IPR033121">
    <property type="entry name" value="PEPTIDASE_A1"/>
</dbReference>
<evidence type="ECO:0000256" key="10">
    <source>
        <dbReference type="RuleBase" id="RU000454"/>
    </source>
</evidence>
<evidence type="ECO:0008006" key="16">
    <source>
        <dbReference type="Google" id="ProtNLM"/>
    </source>
</evidence>
<evidence type="ECO:0000256" key="7">
    <source>
        <dbReference type="ARBA" id="ARBA00023180"/>
    </source>
</evidence>
<evidence type="ECO:0000259" key="13">
    <source>
        <dbReference type="PROSITE" id="PS51767"/>
    </source>
</evidence>
<dbReference type="Gene3D" id="2.60.120.310">
    <property type="entry name" value="Copper type II, ascorbate-dependent monooxygenase, N-terminal domain"/>
    <property type="match status" value="1"/>
</dbReference>
<dbReference type="OrthoDB" id="771136at2759"/>
<keyword evidence="7" id="KW-0325">Glycoprotein</keyword>
<evidence type="ECO:0000313" key="15">
    <source>
        <dbReference type="Proteomes" id="UP000078046"/>
    </source>
</evidence>
<evidence type="ECO:0000256" key="5">
    <source>
        <dbReference type="ARBA" id="ARBA00022801"/>
    </source>
</evidence>
<dbReference type="InterPro" id="IPR001461">
    <property type="entry name" value="Aspartic_peptidase_A1"/>
</dbReference>
<keyword evidence="4 10" id="KW-0064">Aspartyl protease</keyword>
<organism evidence="14 15">
    <name type="scientific">Intoshia linei</name>
    <dbReference type="NCBI Taxonomy" id="1819745"/>
    <lineage>
        <taxon>Eukaryota</taxon>
        <taxon>Metazoa</taxon>
        <taxon>Spiralia</taxon>
        <taxon>Lophotrochozoa</taxon>
        <taxon>Mesozoa</taxon>
        <taxon>Orthonectida</taxon>
        <taxon>Rhopaluridae</taxon>
        <taxon>Intoshia</taxon>
    </lineage>
</organism>
<reference evidence="14 15" key="1">
    <citation type="submission" date="2016-04" db="EMBL/GenBank/DDBJ databases">
        <title>The genome of Intoshia linei affirms orthonectids as highly simplified spiralians.</title>
        <authorList>
            <person name="Mikhailov K.V."/>
            <person name="Slusarev G.S."/>
            <person name="Nikitin M.A."/>
            <person name="Logacheva M.D."/>
            <person name="Penin A."/>
            <person name="Aleoshin V."/>
            <person name="Panchin Y.V."/>
        </authorList>
    </citation>
    <scope>NUCLEOTIDE SEQUENCE [LARGE SCALE GENOMIC DNA]</scope>
    <source>
        <strain evidence="14">Intl2013</strain>
        <tissue evidence="14">Whole animal</tissue>
    </source>
</reference>
<evidence type="ECO:0000256" key="9">
    <source>
        <dbReference type="PIRSR" id="PIRSR601461-2"/>
    </source>
</evidence>
<dbReference type="Gene3D" id="2.40.70.10">
    <property type="entry name" value="Acid Proteases"/>
    <property type="match status" value="2"/>
</dbReference>
<dbReference type="InterPro" id="IPR001969">
    <property type="entry name" value="Aspartic_peptidase_AS"/>
</dbReference>
<feature type="disulfide bond" evidence="9">
    <location>
        <begin position="600"/>
        <end position="607"/>
    </location>
</feature>
<feature type="domain" description="NTF2" evidence="12">
    <location>
        <begin position="854"/>
        <end position="888"/>
    </location>
</feature>
<dbReference type="Pfam" id="PF00026">
    <property type="entry name" value="Asp"/>
    <property type="match status" value="1"/>
</dbReference>
<dbReference type="InterPro" id="IPR021109">
    <property type="entry name" value="Peptidase_aspartic_dom_sf"/>
</dbReference>
<dbReference type="InterPro" id="IPR018222">
    <property type="entry name" value="Nuclear_transport_factor_2_euk"/>
</dbReference>
<gene>
    <name evidence="14" type="ORF">A3Q56_03961</name>
</gene>
<dbReference type="GO" id="GO:0004190">
    <property type="term" value="F:aspartic-type endopeptidase activity"/>
    <property type="evidence" value="ECO:0007669"/>
    <property type="project" value="UniProtKB-KW"/>
</dbReference>
<keyword evidence="5 10" id="KW-0378">Hydrolase</keyword>
<keyword evidence="11" id="KW-0732">Signal</keyword>
<dbReference type="InterPro" id="IPR000323">
    <property type="entry name" value="Cu2_ascorb_mOase_N"/>
</dbReference>
<evidence type="ECO:0000313" key="14">
    <source>
        <dbReference type="EMBL" id="OAF68296.1"/>
    </source>
</evidence>
<evidence type="ECO:0000256" key="3">
    <source>
        <dbReference type="ARBA" id="ARBA00022670"/>
    </source>
</evidence>
<dbReference type="PROSITE" id="PS00141">
    <property type="entry name" value="ASP_PROTEASE"/>
    <property type="match status" value="2"/>
</dbReference>
<comment type="similarity">
    <text evidence="2">Belongs to the copper type II ascorbate-dependent monooxygenase family.</text>
</comment>